<proteinExistence type="predicted"/>
<feature type="region of interest" description="Disordered" evidence="1">
    <location>
        <begin position="1"/>
        <end position="122"/>
    </location>
</feature>
<feature type="compositionally biased region" description="Low complexity" evidence="1">
    <location>
        <begin position="94"/>
        <end position="107"/>
    </location>
</feature>
<dbReference type="Pfam" id="PF09428">
    <property type="entry name" value="DUF2011"/>
    <property type="match status" value="1"/>
</dbReference>
<dbReference type="STRING" id="348802.A0A0D2DB50"/>
<gene>
    <name evidence="2" type="ORF">PV05_03939</name>
</gene>
<feature type="compositionally biased region" description="Polar residues" evidence="1">
    <location>
        <begin position="203"/>
        <end position="230"/>
    </location>
</feature>
<reference evidence="2 3" key="1">
    <citation type="submission" date="2015-01" db="EMBL/GenBank/DDBJ databases">
        <title>The Genome Sequence of Exophiala xenobiotica CBS118157.</title>
        <authorList>
            <consortium name="The Broad Institute Genomics Platform"/>
            <person name="Cuomo C."/>
            <person name="de Hoog S."/>
            <person name="Gorbushina A."/>
            <person name="Stielow B."/>
            <person name="Teixiera M."/>
            <person name="Abouelleil A."/>
            <person name="Chapman S.B."/>
            <person name="Priest M."/>
            <person name="Young S.K."/>
            <person name="Wortman J."/>
            <person name="Nusbaum C."/>
            <person name="Birren B."/>
        </authorList>
    </citation>
    <scope>NUCLEOTIDE SEQUENCE [LARGE SCALE GENOMIC DNA]</scope>
    <source>
        <strain evidence="2 3">CBS 118157</strain>
    </source>
</reference>
<evidence type="ECO:0000313" key="3">
    <source>
        <dbReference type="Proteomes" id="UP000054342"/>
    </source>
</evidence>
<keyword evidence="3" id="KW-1185">Reference proteome</keyword>
<feature type="compositionally biased region" description="Acidic residues" evidence="1">
    <location>
        <begin position="304"/>
        <end position="317"/>
    </location>
</feature>
<dbReference type="OrthoDB" id="5425061at2759"/>
<dbReference type="InterPro" id="IPR018555">
    <property type="entry name" value="C630.06c-like"/>
</dbReference>
<feature type="compositionally biased region" description="Basic and acidic residues" evidence="1">
    <location>
        <begin position="12"/>
        <end position="22"/>
    </location>
</feature>
<name>A0A0D2DB50_9EURO</name>
<dbReference type="EMBL" id="KN847318">
    <property type="protein sequence ID" value="KIW59492.1"/>
    <property type="molecule type" value="Genomic_DNA"/>
</dbReference>
<dbReference type="AlphaFoldDB" id="A0A0D2DB50"/>
<feature type="compositionally biased region" description="Basic and acidic residues" evidence="1">
    <location>
        <begin position="342"/>
        <end position="353"/>
    </location>
</feature>
<dbReference type="GeneID" id="25325847"/>
<evidence type="ECO:0000313" key="2">
    <source>
        <dbReference type="EMBL" id="KIW59492.1"/>
    </source>
</evidence>
<feature type="compositionally biased region" description="Basic residues" evidence="1">
    <location>
        <begin position="268"/>
        <end position="287"/>
    </location>
</feature>
<feature type="compositionally biased region" description="Basic and acidic residues" evidence="1">
    <location>
        <begin position="258"/>
        <end position="267"/>
    </location>
</feature>
<dbReference type="RefSeq" id="XP_013320076.1">
    <property type="nucleotide sequence ID" value="XM_013464622.1"/>
</dbReference>
<dbReference type="Proteomes" id="UP000054342">
    <property type="component" value="Unassembled WGS sequence"/>
</dbReference>
<feature type="compositionally biased region" description="Basic residues" evidence="1">
    <location>
        <begin position="231"/>
        <end position="242"/>
    </location>
</feature>
<organism evidence="2 3">
    <name type="scientific">Exophiala xenobiotica</name>
    <dbReference type="NCBI Taxonomy" id="348802"/>
    <lineage>
        <taxon>Eukaryota</taxon>
        <taxon>Fungi</taxon>
        <taxon>Dikarya</taxon>
        <taxon>Ascomycota</taxon>
        <taxon>Pezizomycotina</taxon>
        <taxon>Eurotiomycetes</taxon>
        <taxon>Chaetothyriomycetidae</taxon>
        <taxon>Chaetothyriales</taxon>
        <taxon>Herpotrichiellaceae</taxon>
        <taxon>Exophiala</taxon>
    </lineage>
</organism>
<sequence>MFEVPNAKRIKRSELLQRDESPQSRSSSRSTTPFGAEEDESDQNVKPNYGFQYDFINPVSYTSETAAHESQGSTKADDDQNQEEQEYQFRLFTSAPQQQSAAQPSQSTNPKIRLSATPPPEDLAESLSLDKANFIRPNRPESYYFTSAIPQRLLEDLRSQYTQVALSTSDVLSRASSTNWPGTALPWRCVHVELLNSRHKLSDPSNKPSISVPTRAATKQDSTRSSYANRQRTRPSKKSRILLRRRLALRAELAAQAEKSDELERQKRTQRNREKKVKRKEREKRKKLDAAQDAAEPGQARQEDEQEDISMLDDDSKDDSQIAENHTHTPAPRAPAPAPVSKLDDRKPDETKKPPVTSTPKAPTAPRRTEACTKSSTPTKRTAPTARAVRVS</sequence>
<protein>
    <submittedName>
        <fullName evidence="2">Uncharacterized protein</fullName>
    </submittedName>
</protein>
<feature type="compositionally biased region" description="Low complexity" evidence="1">
    <location>
        <begin position="373"/>
        <end position="392"/>
    </location>
</feature>
<feature type="compositionally biased region" description="Polar residues" evidence="1">
    <location>
        <begin position="59"/>
        <end position="74"/>
    </location>
</feature>
<feature type="region of interest" description="Disordered" evidence="1">
    <location>
        <begin position="255"/>
        <end position="392"/>
    </location>
</feature>
<evidence type="ECO:0000256" key="1">
    <source>
        <dbReference type="SAM" id="MobiDB-lite"/>
    </source>
</evidence>
<accession>A0A0D2DB50</accession>
<dbReference type="HOGENOM" id="CLU_051875_0_0_1"/>
<feature type="compositionally biased region" description="Low complexity" evidence="1">
    <location>
        <begin position="23"/>
        <end position="33"/>
    </location>
</feature>
<feature type="region of interest" description="Disordered" evidence="1">
    <location>
        <begin position="199"/>
        <end position="242"/>
    </location>
</feature>